<feature type="region of interest" description="Disordered" evidence="1">
    <location>
        <begin position="83"/>
        <end position="115"/>
    </location>
</feature>
<feature type="compositionally biased region" description="Polar residues" evidence="1">
    <location>
        <begin position="363"/>
        <end position="377"/>
    </location>
</feature>
<organism evidence="3 4">
    <name type="scientific">Aureispira anguillae</name>
    <dbReference type="NCBI Taxonomy" id="2864201"/>
    <lineage>
        <taxon>Bacteria</taxon>
        <taxon>Pseudomonadati</taxon>
        <taxon>Bacteroidota</taxon>
        <taxon>Saprospiria</taxon>
        <taxon>Saprospirales</taxon>
        <taxon>Saprospiraceae</taxon>
        <taxon>Aureispira</taxon>
    </lineage>
</organism>
<keyword evidence="2" id="KW-0472">Membrane</keyword>
<evidence type="ECO:0000256" key="2">
    <source>
        <dbReference type="SAM" id="Phobius"/>
    </source>
</evidence>
<protein>
    <submittedName>
        <fullName evidence="3">Uncharacterized protein</fullName>
    </submittedName>
</protein>
<name>A0A916DPZ7_9BACT</name>
<keyword evidence="4" id="KW-1185">Reference proteome</keyword>
<dbReference type="KEGG" id="aup:AsAng_0015790"/>
<accession>A0A916DPZ7</accession>
<dbReference type="RefSeq" id="WP_264792126.1">
    <property type="nucleotide sequence ID" value="NZ_AP026867.1"/>
</dbReference>
<feature type="region of interest" description="Disordered" evidence="1">
    <location>
        <begin position="349"/>
        <end position="377"/>
    </location>
</feature>
<keyword evidence="2" id="KW-0812">Transmembrane</keyword>
<feature type="region of interest" description="Disordered" evidence="1">
    <location>
        <begin position="42"/>
        <end position="71"/>
    </location>
</feature>
<reference evidence="3" key="1">
    <citation type="submission" date="2022-09" db="EMBL/GenBank/DDBJ databases">
        <title>Aureispira anguillicida sp. nov., isolated from Leptocephalus of Japanese eel Anguilla japonica.</title>
        <authorList>
            <person name="Yuasa K."/>
            <person name="Mekata T."/>
            <person name="Ikunari K."/>
        </authorList>
    </citation>
    <scope>NUCLEOTIDE SEQUENCE</scope>
    <source>
        <strain evidence="3">EL160426</strain>
    </source>
</reference>
<gene>
    <name evidence="3" type="ORF">AsAng_0015790</name>
</gene>
<evidence type="ECO:0000256" key="1">
    <source>
        <dbReference type="SAM" id="MobiDB-lite"/>
    </source>
</evidence>
<feature type="transmembrane region" description="Helical" evidence="2">
    <location>
        <begin position="18"/>
        <end position="37"/>
    </location>
</feature>
<evidence type="ECO:0000313" key="4">
    <source>
        <dbReference type="Proteomes" id="UP001060919"/>
    </source>
</evidence>
<evidence type="ECO:0000313" key="3">
    <source>
        <dbReference type="EMBL" id="BDS10869.1"/>
    </source>
</evidence>
<dbReference type="EMBL" id="AP026867">
    <property type="protein sequence ID" value="BDS10869.1"/>
    <property type="molecule type" value="Genomic_DNA"/>
</dbReference>
<feature type="compositionally biased region" description="Basic and acidic residues" evidence="1">
    <location>
        <begin position="42"/>
        <end position="51"/>
    </location>
</feature>
<sequence length="377" mass="42157">METTAVAPKLKKGPSSRLIVLLFVLLIGGGIGIYFWVRPKKDADDEKEKNNNDGGSTGIKGRNNASSQNPGLTADQVAFLMGSGSGGFNNGSQNPNHNDDKGTTTPPPPPPKPIYIYGTQGQALIQEKMQRLQAREDVMDLIRAKYNTGLSMMGNSPDEQQAIDQLFGQLANMDWSADPAHRYLKFPVYGTKEQRGAKYRHDLQRFVDAGWEGFNLSHRRDSNARWWLPNIGLNLMVGTTSAFTPSADDVWFSHAGVRTHIDFFKRFNSFWVSDQQLTECVDKYNRNLTVHHHHHANATGAYCGGKQYSFAERWLAEIDRLDRVTEWEAIRALTAPKEDNGDGIWMTYINPDTGDKEPEPTDPTDSNTNPNSDIINV</sequence>
<proteinExistence type="predicted"/>
<dbReference type="Proteomes" id="UP001060919">
    <property type="component" value="Chromosome"/>
</dbReference>
<keyword evidence="2" id="KW-1133">Transmembrane helix</keyword>
<dbReference type="AlphaFoldDB" id="A0A916DPZ7"/>